<protein>
    <submittedName>
        <fullName evidence="1">Uncharacterized protein</fullName>
    </submittedName>
</protein>
<comment type="caution">
    <text evidence="1">The sequence shown here is derived from an EMBL/GenBank/DDBJ whole genome shotgun (WGS) entry which is preliminary data.</text>
</comment>
<evidence type="ECO:0000313" key="1">
    <source>
        <dbReference type="EMBL" id="KRR15493.1"/>
    </source>
</evidence>
<proteinExistence type="predicted"/>
<evidence type="ECO:0000313" key="2">
    <source>
        <dbReference type="Proteomes" id="UP000051660"/>
    </source>
</evidence>
<accession>A0A0R3MC68</accession>
<dbReference type="AlphaFoldDB" id="A0A0R3MC68"/>
<sequence length="245" mass="26896">MLANHRKLRHAWRDCARLAGVALLGISLAWQYAMAQGGQAVDTSAQNLMVVLRESAGTNKQDEALKPLGKLRARGPDGAEVEFELAAFAFLGDMHVRFVFDGPTSMRNATPQDLARLQVNPAQALELSVRNMKRVYGDPAARPFTGGLMQVQGKSPDLDSSYFLDRGFWRGILQRHPEGILVAVPKRGGLVFAPLSDSKAVDGLRKGVSYLYSSSGQLRVSSALYLFKDDQWTVFQPPQPQTRGP</sequence>
<reference evidence="1 2" key="1">
    <citation type="submission" date="2014-03" db="EMBL/GenBank/DDBJ databases">
        <title>Bradyrhizobium valentinum sp. nov., isolated from effective nodules of Lupinus mariae-josephae, a lupine endemic of basic-lime soils in Eastern Spain.</title>
        <authorList>
            <person name="Duran D."/>
            <person name="Rey L."/>
            <person name="Navarro A."/>
            <person name="Busquets A."/>
            <person name="Imperial J."/>
            <person name="Ruiz-Argueso T."/>
        </authorList>
    </citation>
    <scope>NUCLEOTIDE SEQUENCE [LARGE SCALE GENOMIC DNA]</scope>
    <source>
        <strain evidence="1 2">CCBAU 23086</strain>
    </source>
</reference>
<name>A0A0R3MC68_9BRAD</name>
<organism evidence="1 2">
    <name type="scientific">Bradyrhizobium lablabi</name>
    <dbReference type="NCBI Taxonomy" id="722472"/>
    <lineage>
        <taxon>Bacteria</taxon>
        <taxon>Pseudomonadati</taxon>
        <taxon>Pseudomonadota</taxon>
        <taxon>Alphaproteobacteria</taxon>
        <taxon>Hyphomicrobiales</taxon>
        <taxon>Nitrobacteraceae</taxon>
        <taxon>Bradyrhizobium</taxon>
    </lineage>
</organism>
<gene>
    <name evidence="1" type="ORF">CQ14_04105</name>
</gene>
<dbReference type="EMBL" id="LLYB01000134">
    <property type="protein sequence ID" value="KRR15493.1"/>
    <property type="molecule type" value="Genomic_DNA"/>
</dbReference>
<dbReference type="Proteomes" id="UP000051660">
    <property type="component" value="Unassembled WGS sequence"/>
</dbReference>